<keyword evidence="1" id="KW-0732">Signal</keyword>
<gene>
    <name evidence="6" type="primary">Igsf1_0</name>
    <name evidence="6" type="ORF">NOTJUL_R07699</name>
</gene>
<organism evidence="6 7">
    <name type="scientific">Nothocercus julius</name>
    <dbReference type="NCBI Taxonomy" id="2585813"/>
    <lineage>
        <taxon>Eukaryota</taxon>
        <taxon>Metazoa</taxon>
        <taxon>Chordata</taxon>
        <taxon>Craniata</taxon>
        <taxon>Vertebrata</taxon>
        <taxon>Euteleostomi</taxon>
        <taxon>Archelosauria</taxon>
        <taxon>Archosauria</taxon>
        <taxon>Dinosauria</taxon>
        <taxon>Saurischia</taxon>
        <taxon>Theropoda</taxon>
        <taxon>Coelurosauria</taxon>
        <taxon>Aves</taxon>
        <taxon>Palaeognathae</taxon>
        <taxon>Tinamiformes</taxon>
        <taxon>Tinamidae</taxon>
        <taxon>Nothocercus</taxon>
    </lineage>
</organism>
<evidence type="ECO:0000256" key="3">
    <source>
        <dbReference type="ARBA" id="ARBA00023319"/>
    </source>
</evidence>
<feature type="non-terminal residue" evidence="6">
    <location>
        <position position="1"/>
    </location>
</feature>
<name>A0A7K7WVS3_9AVES</name>
<reference evidence="6 7" key="1">
    <citation type="submission" date="2019-09" db="EMBL/GenBank/DDBJ databases">
        <title>Bird 10,000 Genomes (B10K) Project - Family phase.</title>
        <authorList>
            <person name="Zhang G."/>
        </authorList>
    </citation>
    <scope>NUCLEOTIDE SEQUENCE [LARGE SCALE GENOMIC DNA]</scope>
    <source>
        <strain evidence="6">B10K-MSB-01</strain>
    </source>
</reference>
<dbReference type="PANTHER" id="PTHR11738:SF186">
    <property type="entry name" value="OSTEOCLAST-ASSOCIATED IMMUNOGLOBULIN-LIKE RECEPTOR"/>
    <property type="match status" value="1"/>
</dbReference>
<dbReference type="AlphaFoldDB" id="A0A7K7WVS3"/>
<dbReference type="EMBL" id="VZSV01000584">
    <property type="protein sequence ID" value="NXA57350.1"/>
    <property type="molecule type" value="Genomic_DNA"/>
</dbReference>
<feature type="region of interest" description="Disordered" evidence="4">
    <location>
        <begin position="1"/>
        <end position="22"/>
    </location>
</feature>
<feature type="non-terminal residue" evidence="6">
    <location>
        <position position="172"/>
    </location>
</feature>
<dbReference type="Gene3D" id="2.60.40.10">
    <property type="entry name" value="Immunoglobulins"/>
    <property type="match status" value="2"/>
</dbReference>
<proteinExistence type="predicted"/>
<dbReference type="InterPro" id="IPR013151">
    <property type="entry name" value="Immunoglobulin_dom"/>
</dbReference>
<dbReference type="InterPro" id="IPR036179">
    <property type="entry name" value="Ig-like_dom_sf"/>
</dbReference>
<sequence>SANVTKNRCLPPTAPRPSLSLHPSEEVALGDNVTFRCHVPRKGVQVIVYKEGDGKYRWQQEGVQDRTEVSVQASENGIAGSYRCRYETPAPTWAMDWSDPVELIVLADASFPPPTLSLSPPGRVEPGATVTIRCHSVHGATFVLYKAGSLDSIQHNTRGDTATFTLHRVTQA</sequence>
<dbReference type="GO" id="GO:0002764">
    <property type="term" value="P:immune response-regulating signaling pathway"/>
    <property type="evidence" value="ECO:0007669"/>
    <property type="project" value="TreeGrafter"/>
</dbReference>
<dbReference type="GO" id="GO:0007166">
    <property type="term" value="P:cell surface receptor signaling pathway"/>
    <property type="evidence" value="ECO:0007669"/>
    <property type="project" value="UniProtKB-ARBA"/>
</dbReference>
<dbReference type="InterPro" id="IPR050412">
    <property type="entry name" value="Ig-like_Receptors_ImmuneReg"/>
</dbReference>
<evidence type="ECO:0000256" key="1">
    <source>
        <dbReference type="ARBA" id="ARBA00022729"/>
    </source>
</evidence>
<evidence type="ECO:0000259" key="5">
    <source>
        <dbReference type="PROSITE" id="PS50835"/>
    </source>
</evidence>
<keyword evidence="3" id="KW-0393">Immunoglobulin domain</keyword>
<feature type="domain" description="Ig-like" evidence="5">
    <location>
        <begin position="17"/>
        <end position="85"/>
    </location>
</feature>
<dbReference type="InterPro" id="IPR013783">
    <property type="entry name" value="Ig-like_fold"/>
</dbReference>
<keyword evidence="2" id="KW-1015">Disulfide bond</keyword>
<evidence type="ECO:0000256" key="2">
    <source>
        <dbReference type="ARBA" id="ARBA00023157"/>
    </source>
</evidence>
<dbReference type="OrthoDB" id="9119260at2759"/>
<protein>
    <submittedName>
        <fullName evidence="6">IGSF1 protein</fullName>
    </submittedName>
</protein>
<evidence type="ECO:0000313" key="6">
    <source>
        <dbReference type="EMBL" id="NXA57350.1"/>
    </source>
</evidence>
<evidence type="ECO:0000313" key="7">
    <source>
        <dbReference type="Proteomes" id="UP000531559"/>
    </source>
</evidence>
<dbReference type="InterPro" id="IPR007110">
    <property type="entry name" value="Ig-like_dom"/>
</dbReference>
<comment type="caution">
    <text evidence="6">The sequence shown here is derived from an EMBL/GenBank/DDBJ whole genome shotgun (WGS) entry which is preliminary data.</text>
</comment>
<dbReference type="PANTHER" id="PTHR11738">
    <property type="entry name" value="MHC CLASS I NK CELL RECEPTOR"/>
    <property type="match status" value="1"/>
</dbReference>
<dbReference type="Proteomes" id="UP000531559">
    <property type="component" value="Unassembled WGS sequence"/>
</dbReference>
<keyword evidence="7" id="KW-1185">Reference proteome</keyword>
<accession>A0A7K7WVS3</accession>
<dbReference type="PROSITE" id="PS50835">
    <property type="entry name" value="IG_LIKE"/>
    <property type="match status" value="1"/>
</dbReference>
<evidence type="ECO:0000256" key="4">
    <source>
        <dbReference type="SAM" id="MobiDB-lite"/>
    </source>
</evidence>
<dbReference type="FunFam" id="2.60.40.10:FF:000049">
    <property type="entry name" value="Leukocyte immunoglobulin-like receptor subfamily B member 1"/>
    <property type="match status" value="1"/>
</dbReference>
<dbReference type="Pfam" id="PF00047">
    <property type="entry name" value="ig"/>
    <property type="match status" value="1"/>
</dbReference>
<dbReference type="SUPFAM" id="SSF48726">
    <property type="entry name" value="Immunoglobulin"/>
    <property type="match status" value="2"/>
</dbReference>